<dbReference type="Proteomes" id="UP001501676">
    <property type="component" value="Unassembled WGS sequence"/>
</dbReference>
<evidence type="ECO:0000256" key="1">
    <source>
        <dbReference type="SAM" id="MobiDB-lite"/>
    </source>
</evidence>
<dbReference type="RefSeq" id="WP_345728427.1">
    <property type="nucleotide sequence ID" value="NZ_BAAAYN010000017.1"/>
</dbReference>
<feature type="region of interest" description="Disordered" evidence="1">
    <location>
        <begin position="308"/>
        <end position="535"/>
    </location>
</feature>
<dbReference type="Gene3D" id="1.20.1260.20">
    <property type="entry name" value="PPE superfamily"/>
    <property type="match status" value="1"/>
</dbReference>
<feature type="region of interest" description="Disordered" evidence="1">
    <location>
        <begin position="554"/>
        <end position="576"/>
    </location>
</feature>
<organism evidence="3 4">
    <name type="scientific">Cryptosporangium minutisporangium</name>
    <dbReference type="NCBI Taxonomy" id="113569"/>
    <lineage>
        <taxon>Bacteria</taxon>
        <taxon>Bacillati</taxon>
        <taxon>Actinomycetota</taxon>
        <taxon>Actinomycetes</taxon>
        <taxon>Cryptosporangiales</taxon>
        <taxon>Cryptosporangiaceae</taxon>
        <taxon>Cryptosporangium</taxon>
    </lineage>
</organism>
<feature type="compositionally biased region" description="Pro residues" evidence="1">
    <location>
        <begin position="308"/>
        <end position="317"/>
    </location>
</feature>
<feature type="compositionally biased region" description="Pro residues" evidence="1">
    <location>
        <begin position="269"/>
        <end position="292"/>
    </location>
</feature>
<keyword evidence="4" id="KW-1185">Reference proteome</keyword>
<dbReference type="InterPro" id="IPR038332">
    <property type="entry name" value="PPE_sf"/>
</dbReference>
<feature type="domain" description="Outer membrane channel protein CpnT-like N-terminal" evidence="2">
    <location>
        <begin position="48"/>
        <end position="137"/>
    </location>
</feature>
<dbReference type="InterPro" id="IPR036689">
    <property type="entry name" value="ESAT-6-like_sf"/>
</dbReference>
<dbReference type="EMBL" id="BAAAYN010000017">
    <property type="protein sequence ID" value="GAA3386895.1"/>
    <property type="molecule type" value="Genomic_DNA"/>
</dbReference>
<proteinExistence type="predicted"/>
<feature type="compositionally biased region" description="Gly residues" evidence="1">
    <location>
        <begin position="347"/>
        <end position="360"/>
    </location>
</feature>
<dbReference type="SUPFAM" id="SSF140453">
    <property type="entry name" value="EsxAB dimer-like"/>
    <property type="match status" value="1"/>
</dbReference>
<reference evidence="4" key="1">
    <citation type="journal article" date="2019" name="Int. J. Syst. Evol. Microbiol.">
        <title>The Global Catalogue of Microorganisms (GCM) 10K type strain sequencing project: providing services to taxonomists for standard genome sequencing and annotation.</title>
        <authorList>
            <consortium name="The Broad Institute Genomics Platform"/>
            <consortium name="The Broad Institute Genome Sequencing Center for Infectious Disease"/>
            <person name="Wu L."/>
            <person name="Ma J."/>
        </authorList>
    </citation>
    <scope>NUCLEOTIDE SEQUENCE [LARGE SCALE GENOMIC DNA]</scope>
    <source>
        <strain evidence="4">JCM 9458</strain>
    </source>
</reference>
<feature type="region of interest" description="Disordered" evidence="1">
    <location>
        <begin position="246"/>
        <end position="292"/>
    </location>
</feature>
<comment type="caution">
    <text evidence="3">The sequence shown here is derived from an EMBL/GenBank/DDBJ whole genome shotgun (WGS) entry which is preliminary data.</text>
</comment>
<name>A0ABP6SXM9_9ACTN</name>
<accession>A0ABP6SXM9</accession>
<evidence type="ECO:0000259" key="2">
    <source>
        <dbReference type="Pfam" id="PF25547"/>
    </source>
</evidence>
<feature type="compositionally biased region" description="Low complexity" evidence="1">
    <location>
        <begin position="361"/>
        <end position="377"/>
    </location>
</feature>
<sequence length="576" mass="60123">MGDTYYGYAWDPTSVRVAEHDTYVPEGRTHLLRTTDFNDAEKVAHIRVLWPMIQGLDPVRIGNLAQHWRKLSTQLTTARNNLGRNGTRLQPQWTGEASRAFLERVGAALYSLDQWIEAAATNAATIDRLADDVRATQPKVQRIYNDWLAESATEKTKRDADAKAITLTQDGNDFFGFLSKYDIVRDGGALYRWARESVPQDEIDQKYTALALPLVKNLADHFASAAATGLDLPGRFKGPTTVKLVQPAFGGAPPGSPPARPTAPAIPGAVPPTSPGVRPPAVPTPPVAAAPAPPAPVVPGVPPGAPGVRPPAAPAIPGPRTRPASVSRPLLPSPAVPTTPALPTLGGRRGGAPGVPGGPGRRQPGPGRRGTVPGVPALPGRTGAPNTRRKVPSPQTPLPAQGVRSGLDGRTGRTGRTGRPSPASARTERPGTPTQLAGRTGPPPARRMPVTTEPPEFRRTPPAAPPGDVEPPAKPSLGGRRGPERPVGASPSQSSRGTRPELTGRAGQHGIPEPDTRPAALARRSAEAPPDEAFAPAASAPAVIERPDVPVAAQPGPALGRAAVEPRPKAAGSAWT</sequence>
<protein>
    <recommendedName>
        <fullName evidence="2">Outer membrane channel protein CpnT-like N-terminal domain-containing protein</fullName>
    </recommendedName>
</protein>
<feature type="compositionally biased region" description="Pro residues" evidence="1">
    <location>
        <begin position="462"/>
        <end position="474"/>
    </location>
</feature>
<dbReference type="Pfam" id="PF25547">
    <property type="entry name" value="WXG100_2"/>
    <property type="match status" value="1"/>
</dbReference>
<dbReference type="InterPro" id="IPR057746">
    <property type="entry name" value="CpnT-like_N"/>
</dbReference>
<evidence type="ECO:0000313" key="3">
    <source>
        <dbReference type="EMBL" id="GAA3386895.1"/>
    </source>
</evidence>
<gene>
    <name evidence="3" type="ORF">GCM10020369_27320</name>
</gene>
<evidence type="ECO:0000313" key="4">
    <source>
        <dbReference type="Proteomes" id="UP001501676"/>
    </source>
</evidence>